<keyword evidence="3 9" id="KW-0436">Ligase</keyword>
<dbReference type="InterPro" id="IPR017926">
    <property type="entry name" value="GATASE"/>
</dbReference>
<dbReference type="UniPathway" id="UPA00189">
    <property type="reaction ID" value="UER00296"/>
</dbReference>
<feature type="binding site" evidence="10">
    <location>
        <begin position="212"/>
        <end position="218"/>
    </location>
    <ligand>
        <name>ATP</name>
        <dbReference type="ChEBI" id="CHEBI:30616"/>
    </ligand>
</feature>
<protein>
    <recommendedName>
        <fullName evidence="9">GMP synthase [glutamine-hydrolyzing]</fullName>
        <ecNumber evidence="9">6.3.5.2</ecNumber>
    </recommendedName>
    <alternativeName>
        <fullName evidence="9">GMP synthetase</fullName>
    </alternativeName>
    <alternativeName>
        <fullName evidence="9">Glutamine amidotransferase</fullName>
    </alternativeName>
</protein>
<accession>A0A7C0ZDW8</accession>
<comment type="caution">
    <text evidence="12">The sequence shown here is derived from an EMBL/GenBank/DDBJ whole genome shotgun (WGS) entry which is preliminary data.</text>
</comment>
<dbReference type="PRINTS" id="PR00097">
    <property type="entry name" value="ANTSNTHASEII"/>
</dbReference>
<comment type="function">
    <text evidence="1 9">Catalyzes the synthesis of GMP from XMP.</text>
</comment>
<dbReference type="InterPro" id="IPR025777">
    <property type="entry name" value="GMPS_ATP_PPase_dom"/>
</dbReference>
<evidence type="ECO:0000256" key="8">
    <source>
        <dbReference type="ARBA" id="ARBA00022962"/>
    </source>
</evidence>
<dbReference type="PANTHER" id="PTHR11922:SF2">
    <property type="entry name" value="GMP SYNTHASE [GLUTAMINE-HYDROLYZING]"/>
    <property type="match status" value="1"/>
</dbReference>
<dbReference type="InterPro" id="IPR022955">
    <property type="entry name" value="GMP_synthase"/>
</dbReference>
<dbReference type="Proteomes" id="UP000885847">
    <property type="component" value="Unassembled WGS sequence"/>
</dbReference>
<dbReference type="PROSITE" id="PS51273">
    <property type="entry name" value="GATASE_TYPE_1"/>
    <property type="match status" value="1"/>
</dbReference>
<dbReference type="GO" id="GO:0005829">
    <property type="term" value="C:cytosol"/>
    <property type="evidence" value="ECO:0007669"/>
    <property type="project" value="TreeGrafter"/>
</dbReference>
<dbReference type="InterPro" id="IPR029062">
    <property type="entry name" value="Class_I_gatase-like"/>
</dbReference>
<dbReference type="CDD" id="cd01742">
    <property type="entry name" value="GATase1_GMP_Synthase"/>
    <property type="match status" value="1"/>
</dbReference>
<dbReference type="PANTHER" id="PTHR11922">
    <property type="entry name" value="GMP SYNTHASE-RELATED"/>
    <property type="match status" value="1"/>
</dbReference>
<evidence type="ECO:0000256" key="2">
    <source>
        <dbReference type="ARBA" id="ARBA00005153"/>
    </source>
</evidence>
<feature type="domain" description="GMPS ATP-PPase" evidence="11">
    <location>
        <begin position="183"/>
        <end position="372"/>
    </location>
</feature>
<keyword evidence="7 9" id="KW-0067">ATP-binding</keyword>
<organism evidence="12">
    <name type="scientific">candidate division WOR-3 bacterium</name>
    <dbReference type="NCBI Taxonomy" id="2052148"/>
    <lineage>
        <taxon>Bacteria</taxon>
        <taxon>Bacteria division WOR-3</taxon>
    </lineage>
</organism>
<feature type="active site" description="Nucleophile" evidence="9">
    <location>
        <position position="76"/>
    </location>
</feature>
<proteinExistence type="inferred from homology"/>
<evidence type="ECO:0000256" key="5">
    <source>
        <dbReference type="ARBA" id="ARBA00022749"/>
    </source>
</evidence>
<dbReference type="PRINTS" id="PR00096">
    <property type="entry name" value="GATASE"/>
</dbReference>
<dbReference type="SUPFAM" id="SSF54810">
    <property type="entry name" value="GMP synthetase C-terminal dimerisation domain"/>
    <property type="match status" value="1"/>
</dbReference>
<dbReference type="InterPro" id="IPR004739">
    <property type="entry name" value="GMP_synth_GATase"/>
</dbReference>
<evidence type="ECO:0000256" key="3">
    <source>
        <dbReference type="ARBA" id="ARBA00022598"/>
    </source>
</evidence>
<comment type="catalytic activity">
    <reaction evidence="9">
        <text>XMP + L-glutamine + ATP + H2O = GMP + L-glutamate + AMP + diphosphate + 2 H(+)</text>
        <dbReference type="Rhea" id="RHEA:11680"/>
        <dbReference type="ChEBI" id="CHEBI:15377"/>
        <dbReference type="ChEBI" id="CHEBI:15378"/>
        <dbReference type="ChEBI" id="CHEBI:29985"/>
        <dbReference type="ChEBI" id="CHEBI:30616"/>
        <dbReference type="ChEBI" id="CHEBI:33019"/>
        <dbReference type="ChEBI" id="CHEBI:57464"/>
        <dbReference type="ChEBI" id="CHEBI:58115"/>
        <dbReference type="ChEBI" id="CHEBI:58359"/>
        <dbReference type="ChEBI" id="CHEBI:456215"/>
        <dbReference type="EC" id="6.3.5.2"/>
    </reaction>
</comment>
<feature type="active site" evidence="9">
    <location>
        <position position="160"/>
    </location>
</feature>
<keyword evidence="6 9" id="KW-0658">Purine biosynthesis</keyword>
<feature type="active site" evidence="9">
    <location>
        <position position="162"/>
    </location>
</feature>
<evidence type="ECO:0000256" key="1">
    <source>
        <dbReference type="ARBA" id="ARBA00002332"/>
    </source>
</evidence>
<evidence type="ECO:0000256" key="7">
    <source>
        <dbReference type="ARBA" id="ARBA00022840"/>
    </source>
</evidence>
<dbReference type="SUPFAM" id="SSF52317">
    <property type="entry name" value="Class I glutamine amidotransferase-like"/>
    <property type="match status" value="1"/>
</dbReference>
<dbReference type="InterPro" id="IPR014729">
    <property type="entry name" value="Rossmann-like_a/b/a_fold"/>
</dbReference>
<dbReference type="NCBIfam" id="TIGR00888">
    <property type="entry name" value="guaA_Nterm"/>
    <property type="match status" value="1"/>
</dbReference>
<dbReference type="HAMAP" id="MF_00344">
    <property type="entry name" value="GMP_synthase"/>
    <property type="match status" value="1"/>
</dbReference>
<evidence type="ECO:0000256" key="6">
    <source>
        <dbReference type="ARBA" id="ARBA00022755"/>
    </source>
</evidence>
<dbReference type="EMBL" id="DQWE01000110">
    <property type="protein sequence ID" value="HDI82641.1"/>
    <property type="molecule type" value="Genomic_DNA"/>
</dbReference>
<dbReference type="CDD" id="cd01997">
    <property type="entry name" value="GMP_synthase_C"/>
    <property type="match status" value="1"/>
</dbReference>
<dbReference type="NCBIfam" id="TIGR00884">
    <property type="entry name" value="guaA_Cterm"/>
    <property type="match status" value="1"/>
</dbReference>
<evidence type="ECO:0000259" key="11">
    <source>
        <dbReference type="PROSITE" id="PS51553"/>
    </source>
</evidence>
<dbReference type="SUPFAM" id="SSF52402">
    <property type="entry name" value="Adenine nucleotide alpha hydrolases-like"/>
    <property type="match status" value="1"/>
</dbReference>
<dbReference type="Gene3D" id="3.30.300.10">
    <property type="match status" value="1"/>
</dbReference>
<gene>
    <name evidence="9 12" type="primary">guaA</name>
    <name evidence="12" type="ORF">ENF18_02475</name>
</gene>
<dbReference type="GO" id="GO:0003921">
    <property type="term" value="F:GMP synthase activity"/>
    <property type="evidence" value="ECO:0007669"/>
    <property type="project" value="InterPro"/>
</dbReference>
<dbReference type="PROSITE" id="PS51553">
    <property type="entry name" value="GMPS_ATP_PPASE"/>
    <property type="match status" value="1"/>
</dbReference>
<dbReference type="Pfam" id="PF00117">
    <property type="entry name" value="GATase"/>
    <property type="match status" value="1"/>
</dbReference>
<dbReference type="EC" id="6.3.5.2" evidence="9"/>
<dbReference type="Gene3D" id="3.40.50.880">
    <property type="match status" value="1"/>
</dbReference>
<dbReference type="FunFam" id="3.30.300.10:FF:000002">
    <property type="entry name" value="GMP synthase [glutamine-hydrolyzing]"/>
    <property type="match status" value="1"/>
</dbReference>
<evidence type="ECO:0000256" key="4">
    <source>
        <dbReference type="ARBA" id="ARBA00022741"/>
    </source>
</evidence>
<comment type="pathway">
    <text evidence="2 9">Purine metabolism; GMP biosynthesis; GMP from XMP (L-Gln route): step 1/1.</text>
</comment>
<dbReference type="FunFam" id="3.40.50.880:FF:000001">
    <property type="entry name" value="GMP synthase [glutamine-hydrolyzing]"/>
    <property type="match status" value="1"/>
</dbReference>
<keyword evidence="4 9" id="KW-0547">Nucleotide-binding</keyword>
<comment type="subunit">
    <text evidence="9">Homodimer.</text>
</comment>
<name>A0A7C0ZDW8_UNCW3</name>
<evidence type="ECO:0000313" key="12">
    <source>
        <dbReference type="EMBL" id="HDI82641.1"/>
    </source>
</evidence>
<dbReference type="Pfam" id="PF00958">
    <property type="entry name" value="GMP_synt_C"/>
    <property type="match status" value="1"/>
</dbReference>
<keyword evidence="8 9" id="KW-0315">Glutamine amidotransferase</keyword>
<evidence type="ECO:0000256" key="9">
    <source>
        <dbReference type="HAMAP-Rule" id="MF_00344"/>
    </source>
</evidence>
<keyword evidence="5 9" id="KW-0332">GMP biosynthesis</keyword>
<dbReference type="InterPro" id="IPR001674">
    <property type="entry name" value="GMP_synth_C"/>
</dbReference>
<dbReference type="GO" id="GO:0005524">
    <property type="term" value="F:ATP binding"/>
    <property type="evidence" value="ECO:0007669"/>
    <property type="project" value="UniProtKB-UniRule"/>
</dbReference>
<dbReference type="Gene3D" id="3.40.50.620">
    <property type="entry name" value="HUPs"/>
    <property type="match status" value="1"/>
</dbReference>
<sequence length="497" mass="56308">MIYILDFGSQYTKLIARRIREMGVKADILPFNTDCRRLKKAKGIILSGGPSSVYEKDAPLPNKCIYHLNIPVLGLCYGLQAIVHMNGGVVGKGTEREYGPAMFKKVRDPLFYRIPDVSRVWMSHGDRVESLPEGFVPIGSTKSSPYAAIKRGKIYGLQFHPEVSHTEFGQRMLQNFVFRICGAEKDWDVEEQLKEAKRELKRVKTHAILALSGGVDSTVCAVLARKFIPGKFTPYLVDTGLLRKDEAKEVVEYLNTIGVKVNVIDASDEFLRALKGVKDPEKKRKIVGKKFIEVFERETGKGDYLIQGTLYPDRIESAQVPGPSQVIKSHHNVGGLPERMNLEVVEPLKELFKDEVRRIARALKIPERIYGRHPFPGPGLSVRIIGEVNRRRLDILREADYIYINMLREEGLYNKIWQAFTVLVPVRTVGVMGDFRTYEYLIALRAVVSEDGMTAEPFEFPPGFLQRVGSEIINRVRGVNRVVYDVSSKPPSTIEWE</sequence>
<dbReference type="NCBIfam" id="NF000848">
    <property type="entry name" value="PRK00074.1"/>
    <property type="match status" value="1"/>
</dbReference>
<reference evidence="12" key="1">
    <citation type="journal article" date="2020" name="mSystems">
        <title>Genome- and Community-Level Interaction Insights into Carbon Utilization and Element Cycling Functions of Hydrothermarchaeota in Hydrothermal Sediment.</title>
        <authorList>
            <person name="Zhou Z."/>
            <person name="Liu Y."/>
            <person name="Xu W."/>
            <person name="Pan J."/>
            <person name="Luo Z.H."/>
            <person name="Li M."/>
        </authorList>
    </citation>
    <scope>NUCLEOTIDE SEQUENCE [LARGE SCALE GENOMIC DNA]</scope>
    <source>
        <strain evidence="12">HyVt-102</strain>
    </source>
</reference>
<dbReference type="AlphaFoldDB" id="A0A7C0ZDW8"/>
<evidence type="ECO:0000256" key="10">
    <source>
        <dbReference type="PROSITE-ProRule" id="PRU00886"/>
    </source>
</evidence>